<sequence>MPLTSFEELPGSARLWIFAADHELTHTDSDRLLGEIDRFLMEWTAHRSHLTAGRDWKFKRFLFIGVDESAAGASGCSVDALVREIQRLEKVIGVTLADRGPVLFRRGDAIERVSRGQFANLAGVGDVSPETCVFDNTLSTVGDVRAGRWEIPAREAWHGRAFF</sequence>
<dbReference type="AlphaFoldDB" id="A0A381N309"/>
<dbReference type="EMBL" id="UINC01000092">
    <property type="protein sequence ID" value="SUZ48895.1"/>
    <property type="molecule type" value="Genomic_DNA"/>
</dbReference>
<gene>
    <name evidence="1" type="ORF">METZ01_LOCUS1749</name>
</gene>
<reference evidence="1" key="1">
    <citation type="submission" date="2018-05" db="EMBL/GenBank/DDBJ databases">
        <authorList>
            <person name="Lanie J.A."/>
            <person name="Ng W.-L."/>
            <person name="Kazmierczak K.M."/>
            <person name="Andrzejewski T.M."/>
            <person name="Davidsen T.M."/>
            <person name="Wayne K.J."/>
            <person name="Tettelin H."/>
            <person name="Glass J.I."/>
            <person name="Rusch D."/>
            <person name="Podicherti R."/>
            <person name="Tsui H.-C.T."/>
            <person name="Winkler M.E."/>
        </authorList>
    </citation>
    <scope>NUCLEOTIDE SEQUENCE</scope>
</reference>
<protein>
    <recommendedName>
        <fullName evidence="2">ABC transporter ATPase</fullName>
    </recommendedName>
</protein>
<proteinExistence type="predicted"/>
<organism evidence="1">
    <name type="scientific">marine metagenome</name>
    <dbReference type="NCBI Taxonomy" id="408172"/>
    <lineage>
        <taxon>unclassified sequences</taxon>
        <taxon>metagenomes</taxon>
        <taxon>ecological metagenomes</taxon>
    </lineage>
</organism>
<evidence type="ECO:0008006" key="2">
    <source>
        <dbReference type="Google" id="ProtNLM"/>
    </source>
</evidence>
<name>A0A381N309_9ZZZZ</name>
<accession>A0A381N309</accession>
<evidence type="ECO:0000313" key="1">
    <source>
        <dbReference type="EMBL" id="SUZ48895.1"/>
    </source>
</evidence>